<evidence type="ECO:0000313" key="1">
    <source>
        <dbReference type="EMBL" id="PKD17627.1"/>
    </source>
</evidence>
<gene>
    <name evidence="1" type="ORF">APR41_05295</name>
</gene>
<accession>A0A2N0TSA9</accession>
<comment type="caution">
    <text evidence="1">The sequence shown here is derived from an EMBL/GenBank/DDBJ whole genome shotgun (WGS) entry which is preliminary data.</text>
</comment>
<keyword evidence="2" id="KW-1185">Reference proteome</keyword>
<evidence type="ECO:0000313" key="2">
    <source>
        <dbReference type="Proteomes" id="UP000232673"/>
    </source>
</evidence>
<dbReference type="AlphaFoldDB" id="A0A2N0TSA9"/>
<dbReference type="Proteomes" id="UP000232673">
    <property type="component" value="Unassembled WGS sequence"/>
</dbReference>
<dbReference type="STRING" id="447422.SAMN05660903_01084"/>
<organism evidence="1 2">
    <name type="scientific">Salegentibacter salinarum</name>
    <dbReference type="NCBI Taxonomy" id="447422"/>
    <lineage>
        <taxon>Bacteria</taxon>
        <taxon>Pseudomonadati</taxon>
        <taxon>Bacteroidota</taxon>
        <taxon>Flavobacteriia</taxon>
        <taxon>Flavobacteriales</taxon>
        <taxon>Flavobacteriaceae</taxon>
        <taxon>Salegentibacter</taxon>
    </lineage>
</organism>
<name>A0A2N0TSA9_9FLAO</name>
<dbReference type="EMBL" id="LKTS01000034">
    <property type="protein sequence ID" value="PKD17627.1"/>
    <property type="molecule type" value="Genomic_DNA"/>
</dbReference>
<reference evidence="1 2" key="1">
    <citation type="submission" date="2015-10" db="EMBL/GenBank/DDBJ databases">
        <title>Draft genome sequence of Salegentibacter salinarum KCTC 12975.</title>
        <authorList>
            <person name="Lin W."/>
            <person name="Zheng Q."/>
        </authorList>
    </citation>
    <scope>NUCLEOTIDE SEQUENCE [LARGE SCALE GENOMIC DNA]</scope>
    <source>
        <strain evidence="1 2">KCTC 12975</strain>
    </source>
</reference>
<evidence type="ECO:0008006" key="3">
    <source>
        <dbReference type="Google" id="ProtNLM"/>
    </source>
</evidence>
<dbReference type="RefSeq" id="WP_079712214.1">
    <property type="nucleotide sequence ID" value="NZ_FUZC01000003.1"/>
</dbReference>
<sequence length="287" mass="32619">MLKRLVMMLILIKGTTFYSQIFENKIVANYTLVPSGEEMGSSRSNISYILGLNAGNFNINNKLGIGVNNLSYPMDASFNTTGLETFYRFHNYTAIGYRFSRYWKLEVDSDISLASNLKGELTSEKFLLNGGFAITRDFGTVELPAYVKFGLGYYTFLGVPKILPRVLFYKKFNKTLALGLGFPKTEITYQLDRNNSLQGNLEFKGMYANVHHSSRLTSSISNMVWSSNTTSLKFQHRIDNTWSFDLNLGYGFSDEYKFIDHLGNETYTINNESFFLGTGIILNLNNK</sequence>
<protein>
    <recommendedName>
        <fullName evidence="3">Outer membrane protein beta-barrel domain-containing protein</fullName>
    </recommendedName>
</protein>
<proteinExistence type="predicted"/>
<dbReference type="OrthoDB" id="1375732at2"/>